<organism evidence="1 2">
    <name type="scientific">Penicillium cf. viridicatum</name>
    <dbReference type="NCBI Taxonomy" id="2972119"/>
    <lineage>
        <taxon>Eukaryota</taxon>
        <taxon>Fungi</taxon>
        <taxon>Dikarya</taxon>
        <taxon>Ascomycota</taxon>
        <taxon>Pezizomycotina</taxon>
        <taxon>Eurotiomycetes</taxon>
        <taxon>Eurotiomycetidae</taxon>
        <taxon>Eurotiales</taxon>
        <taxon>Aspergillaceae</taxon>
        <taxon>Penicillium</taxon>
    </lineage>
</organism>
<keyword evidence="2" id="KW-1185">Reference proteome</keyword>
<accession>A0A9W9N5A8</accession>
<reference evidence="1" key="1">
    <citation type="submission" date="2022-11" db="EMBL/GenBank/DDBJ databases">
        <authorList>
            <person name="Petersen C."/>
        </authorList>
    </citation>
    <scope>NUCLEOTIDE SEQUENCE</scope>
    <source>
        <strain evidence="1">IBT 20477</strain>
    </source>
</reference>
<evidence type="ECO:0000313" key="2">
    <source>
        <dbReference type="Proteomes" id="UP001150942"/>
    </source>
</evidence>
<proteinExistence type="predicted"/>
<protein>
    <submittedName>
        <fullName evidence="1">Uncharacterized protein</fullName>
    </submittedName>
</protein>
<evidence type="ECO:0000313" key="1">
    <source>
        <dbReference type="EMBL" id="KAJ5213405.1"/>
    </source>
</evidence>
<dbReference type="OrthoDB" id="5404599at2759"/>
<dbReference type="AlphaFoldDB" id="A0A9W9N5A8"/>
<sequence>YDQVDDLSYTITDAPSPPPPFTLQKYMMPVMPAVWSVGNSASCKAKPRIDSPENLQRYDLFRINGLTLRHAMFYT</sequence>
<dbReference type="Proteomes" id="UP001150942">
    <property type="component" value="Unassembled WGS sequence"/>
</dbReference>
<name>A0A9W9N5A8_9EURO</name>
<gene>
    <name evidence="1" type="ORF">N7449_000574</name>
</gene>
<comment type="caution">
    <text evidence="1">The sequence shown here is derived from an EMBL/GenBank/DDBJ whole genome shotgun (WGS) entry which is preliminary data.</text>
</comment>
<reference evidence="1" key="2">
    <citation type="journal article" date="2023" name="IMA Fungus">
        <title>Comparative genomic study of the Penicillium genus elucidates a diverse pangenome and 15 lateral gene transfer events.</title>
        <authorList>
            <person name="Petersen C."/>
            <person name="Sorensen T."/>
            <person name="Nielsen M.R."/>
            <person name="Sondergaard T.E."/>
            <person name="Sorensen J.L."/>
            <person name="Fitzpatrick D.A."/>
            <person name="Frisvad J.C."/>
            <person name="Nielsen K.L."/>
        </authorList>
    </citation>
    <scope>NUCLEOTIDE SEQUENCE</scope>
    <source>
        <strain evidence="1">IBT 20477</strain>
    </source>
</reference>
<feature type="non-terminal residue" evidence="1">
    <location>
        <position position="1"/>
    </location>
</feature>
<dbReference type="EMBL" id="JAPQKQ010000001">
    <property type="protein sequence ID" value="KAJ5213405.1"/>
    <property type="molecule type" value="Genomic_DNA"/>
</dbReference>